<protein>
    <recommendedName>
        <fullName evidence="2">DUF3752 domain-containing protein</fullName>
    </recommendedName>
</protein>
<evidence type="ECO:0000313" key="4">
    <source>
        <dbReference type="Proteomes" id="UP000008820"/>
    </source>
</evidence>
<dbReference type="OrthoDB" id="341477at2759"/>
<keyword evidence="4" id="KW-1185">Reference proteome</keyword>
<feature type="compositionally biased region" description="Basic and acidic residues" evidence="1">
    <location>
        <begin position="113"/>
        <end position="133"/>
    </location>
</feature>
<reference evidence="3 4" key="1">
    <citation type="submission" date="2017-06" db="EMBL/GenBank/DDBJ databases">
        <title>Aedes aegypti genome working group (AGWG) sequencing and assembly.</title>
        <authorList>
            <consortium name="Aedes aegypti Genome Working Group (AGWG)"/>
            <person name="Matthews B.J."/>
        </authorList>
    </citation>
    <scope>NUCLEOTIDE SEQUENCE [LARGE SCALE GENOMIC DNA]</scope>
    <source>
        <strain evidence="3 4">LVP_AGWG</strain>
    </source>
</reference>
<evidence type="ECO:0000259" key="2">
    <source>
        <dbReference type="Pfam" id="PF12572"/>
    </source>
</evidence>
<feature type="compositionally biased region" description="Basic residues" evidence="1">
    <location>
        <begin position="87"/>
        <end position="96"/>
    </location>
</feature>
<evidence type="ECO:0000256" key="1">
    <source>
        <dbReference type="SAM" id="MobiDB-lite"/>
    </source>
</evidence>
<organism evidence="3 4">
    <name type="scientific">Aedes aegypti</name>
    <name type="common">Yellowfever mosquito</name>
    <name type="synonym">Culex aegypti</name>
    <dbReference type="NCBI Taxonomy" id="7159"/>
    <lineage>
        <taxon>Eukaryota</taxon>
        <taxon>Metazoa</taxon>
        <taxon>Ecdysozoa</taxon>
        <taxon>Arthropoda</taxon>
        <taxon>Hexapoda</taxon>
        <taxon>Insecta</taxon>
        <taxon>Pterygota</taxon>
        <taxon>Neoptera</taxon>
        <taxon>Endopterygota</taxon>
        <taxon>Diptera</taxon>
        <taxon>Nematocera</taxon>
        <taxon>Culicoidea</taxon>
        <taxon>Culicidae</taxon>
        <taxon>Culicinae</taxon>
        <taxon>Aedini</taxon>
        <taxon>Aedes</taxon>
        <taxon>Stegomyia</taxon>
    </lineage>
</organism>
<accession>A0A903UUZ4</accession>
<proteinExistence type="predicted"/>
<feature type="compositionally biased region" description="Basic and acidic residues" evidence="1">
    <location>
        <begin position="58"/>
        <end position="86"/>
    </location>
</feature>
<reference evidence="3" key="2">
    <citation type="submission" date="2022-10" db="UniProtKB">
        <authorList>
            <consortium name="EnsemblMetazoa"/>
        </authorList>
    </citation>
    <scope>IDENTIFICATION</scope>
    <source>
        <strain evidence="3">LVP_AGWG</strain>
    </source>
</reference>
<dbReference type="Pfam" id="PF12572">
    <property type="entry name" value="DUF3752"/>
    <property type="match status" value="1"/>
</dbReference>
<gene>
    <name evidence="3" type="primary">5577817</name>
</gene>
<dbReference type="InterPro" id="IPR046331">
    <property type="entry name" value="GPAM1-like"/>
</dbReference>
<dbReference type="AlphaFoldDB" id="A0A903UUZ4"/>
<dbReference type="EnsemblMetazoa" id="AAEL013391-RB">
    <property type="protein sequence ID" value="AAEL013391-PB"/>
    <property type="gene ID" value="AAEL013391"/>
</dbReference>
<name>A0A903UUZ4_AEDAE</name>
<dbReference type="InterPro" id="IPR022226">
    <property type="entry name" value="DUF3752"/>
</dbReference>
<sequence>MPANLPSPPENCPISERLATWAWGPDNFEREKSWKSETAPFGLIRHLTGSGKKAIGHSSKDTTRDREQEEERRRVAERDKQQADMVKRHKKKHKRDKSLLELHQKKAKKEKKKKDAERDPDEPTRRPFDRNIDLHANRFDEAQKKAIFKKAQLLDTRFSSGASKYL</sequence>
<dbReference type="PANTHER" id="PTHR46370:SF1">
    <property type="entry name" value="GPALPP MOTIFS-CONTAINING PROTEIN 1"/>
    <property type="match status" value="1"/>
</dbReference>
<dbReference type="PANTHER" id="PTHR46370">
    <property type="entry name" value="GPALPP MOTIFS-CONTAINING PROTEIN 1"/>
    <property type="match status" value="1"/>
</dbReference>
<feature type="domain" description="DUF3752" evidence="2">
    <location>
        <begin position="58"/>
        <end position="159"/>
    </location>
</feature>
<dbReference type="Proteomes" id="UP000008820">
    <property type="component" value="Chromosome 3"/>
</dbReference>
<feature type="region of interest" description="Disordered" evidence="1">
    <location>
        <begin position="32"/>
        <end position="133"/>
    </location>
</feature>
<evidence type="ECO:0000313" key="3">
    <source>
        <dbReference type="EnsemblMetazoa" id="AAEL013391-PB"/>
    </source>
</evidence>